<protein>
    <submittedName>
        <fullName evidence="3">Uncharacterized protein</fullName>
    </submittedName>
</protein>
<feature type="transmembrane region" description="Helical" evidence="2">
    <location>
        <begin position="132"/>
        <end position="155"/>
    </location>
</feature>
<comment type="caution">
    <text evidence="3">The sequence shown here is derived from an EMBL/GenBank/DDBJ whole genome shotgun (WGS) entry which is preliminary data.</text>
</comment>
<keyword evidence="2" id="KW-0472">Membrane</keyword>
<evidence type="ECO:0000313" key="4">
    <source>
        <dbReference type="Proteomes" id="UP001201980"/>
    </source>
</evidence>
<gene>
    <name evidence="3" type="ORF">MKZ38_002977</name>
</gene>
<evidence type="ECO:0000256" key="1">
    <source>
        <dbReference type="SAM" id="MobiDB-lite"/>
    </source>
</evidence>
<keyword evidence="2" id="KW-0812">Transmembrane</keyword>
<name>A0AAD5RUT5_9PEZI</name>
<proteinExistence type="predicted"/>
<feature type="region of interest" description="Disordered" evidence="1">
    <location>
        <begin position="190"/>
        <end position="234"/>
    </location>
</feature>
<dbReference type="Proteomes" id="UP001201980">
    <property type="component" value="Unassembled WGS sequence"/>
</dbReference>
<evidence type="ECO:0000256" key="2">
    <source>
        <dbReference type="SAM" id="Phobius"/>
    </source>
</evidence>
<feature type="compositionally biased region" description="Basic residues" evidence="1">
    <location>
        <begin position="14"/>
        <end position="47"/>
    </location>
</feature>
<feature type="region of interest" description="Disordered" evidence="1">
    <location>
        <begin position="1"/>
        <end position="50"/>
    </location>
</feature>
<sequence length="252" mass="27189">MGWFDGDSVVSSSRSKRHRSHSHSHSKHRRSRSRSSSRSRSRSRTRKTASVVSFLAGAPPGTADHYRKHNRSSSSFFGLGNGSSRSLFGFGRSSSSKYRRSSRPNFMHRAWKKLKRILRDLAHYAKRHPLKVFMLVIMPLITTGALAGLLAKFGLRLPRSIERMMGLAAKAGSGDSIGLVSEAVRMAGDMGSQGGKATKYERRSSSRRGGGGGGYSKRTNVEADWGSGGGGGGGGGSWGMSDGLKYVGKMFG</sequence>
<dbReference type="EMBL" id="JAKWBI020000194">
    <property type="protein sequence ID" value="KAJ2899544.1"/>
    <property type="molecule type" value="Genomic_DNA"/>
</dbReference>
<evidence type="ECO:0000313" key="3">
    <source>
        <dbReference type="EMBL" id="KAJ2899544.1"/>
    </source>
</evidence>
<accession>A0AAD5RUT5</accession>
<dbReference type="AlphaFoldDB" id="A0AAD5RUT5"/>
<keyword evidence="4" id="KW-1185">Reference proteome</keyword>
<reference evidence="3" key="1">
    <citation type="submission" date="2022-07" db="EMBL/GenBank/DDBJ databases">
        <title>Draft genome sequence of Zalerion maritima ATCC 34329, a (micro)plastics degrading marine fungus.</title>
        <authorList>
            <person name="Paco A."/>
            <person name="Goncalves M.F.M."/>
            <person name="Rocha-Santos T.A.P."/>
            <person name="Alves A."/>
        </authorList>
    </citation>
    <scope>NUCLEOTIDE SEQUENCE</scope>
    <source>
        <strain evidence="3">ATCC 34329</strain>
    </source>
</reference>
<organism evidence="3 4">
    <name type="scientific">Zalerion maritima</name>
    <dbReference type="NCBI Taxonomy" id="339359"/>
    <lineage>
        <taxon>Eukaryota</taxon>
        <taxon>Fungi</taxon>
        <taxon>Dikarya</taxon>
        <taxon>Ascomycota</taxon>
        <taxon>Pezizomycotina</taxon>
        <taxon>Sordariomycetes</taxon>
        <taxon>Lulworthiomycetidae</taxon>
        <taxon>Lulworthiales</taxon>
        <taxon>Lulworthiaceae</taxon>
        <taxon>Zalerion</taxon>
    </lineage>
</organism>
<keyword evidence="2" id="KW-1133">Transmembrane helix</keyword>